<dbReference type="Pfam" id="PF05699">
    <property type="entry name" value="Dimer_Tnp_hAT"/>
    <property type="match status" value="1"/>
</dbReference>
<dbReference type="Proteomes" id="UP001160148">
    <property type="component" value="Unassembled WGS sequence"/>
</dbReference>
<keyword evidence="3" id="KW-1185">Reference proteome</keyword>
<dbReference type="EMBL" id="CARXXK010000003">
    <property type="protein sequence ID" value="CAI6361211.1"/>
    <property type="molecule type" value="Genomic_DNA"/>
</dbReference>
<dbReference type="PANTHER" id="PTHR46289:SF14">
    <property type="entry name" value="DUF4371 DOMAIN-CONTAINING PROTEIN"/>
    <property type="match status" value="1"/>
</dbReference>
<accession>A0AAV0X0F1</accession>
<protein>
    <recommendedName>
        <fullName evidence="1">HAT C-terminal dimerisation domain-containing protein</fullName>
    </recommendedName>
</protein>
<comment type="caution">
    <text evidence="2">The sequence shown here is derived from an EMBL/GenBank/DDBJ whole genome shotgun (WGS) entry which is preliminary data.</text>
</comment>
<dbReference type="AlphaFoldDB" id="A0AAV0X0F1"/>
<evidence type="ECO:0000259" key="1">
    <source>
        <dbReference type="Pfam" id="PF05699"/>
    </source>
</evidence>
<organism evidence="2 3">
    <name type="scientific">Macrosiphum euphorbiae</name>
    <name type="common">potato aphid</name>
    <dbReference type="NCBI Taxonomy" id="13131"/>
    <lineage>
        <taxon>Eukaryota</taxon>
        <taxon>Metazoa</taxon>
        <taxon>Ecdysozoa</taxon>
        <taxon>Arthropoda</taxon>
        <taxon>Hexapoda</taxon>
        <taxon>Insecta</taxon>
        <taxon>Pterygota</taxon>
        <taxon>Neoptera</taxon>
        <taxon>Paraneoptera</taxon>
        <taxon>Hemiptera</taxon>
        <taxon>Sternorrhyncha</taxon>
        <taxon>Aphidomorpha</taxon>
        <taxon>Aphidoidea</taxon>
        <taxon>Aphididae</taxon>
        <taxon>Macrosiphini</taxon>
        <taxon>Macrosiphum</taxon>
    </lineage>
</organism>
<feature type="domain" description="HAT C-terminal dimerisation" evidence="1">
    <location>
        <begin position="170"/>
        <end position="232"/>
    </location>
</feature>
<dbReference type="PANTHER" id="PTHR46289">
    <property type="entry name" value="52 KDA REPRESSOR OF THE INHIBITOR OF THE PROTEIN KINASE-LIKE PROTEIN-RELATED"/>
    <property type="match status" value="1"/>
</dbReference>
<dbReference type="InterPro" id="IPR012337">
    <property type="entry name" value="RNaseH-like_sf"/>
</dbReference>
<dbReference type="SUPFAM" id="SSF53098">
    <property type="entry name" value="Ribonuclease H-like"/>
    <property type="match status" value="1"/>
</dbReference>
<evidence type="ECO:0000313" key="2">
    <source>
        <dbReference type="EMBL" id="CAI6361211.1"/>
    </source>
</evidence>
<evidence type="ECO:0000313" key="3">
    <source>
        <dbReference type="Proteomes" id="UP001160148"/>
    </source>
</evidence>
<name>A0AAV0X0F1_9HEMI</name>
<gene>
    <name evidence="2" type="ORF">MEUPH1_LOCUS16420</name>
</gene>
<dbReference type="InterPro" id="IPR052958">
    <property type="entry name" value="IFN-induced_PKR_regulator"/>
</dbReference>
<dbReference type="InterPro" id="IPR008906">
    <property type="entry name" value="HATC_C_dom"/>
</dbReference>
<reference evidence="2 3" key="1">
    <citation type="submission" date="2023-01" db="EMBL/GenBank/DDBJ databases">
        <authorList>
            <person name="Whitehead M."/>
        </authorList>
    </citation>
    <scope>NUCLEOTIDE SEQUENCE [LARGE SCALE GENOMIC DNA]</scope>
</reference>
<sequence length="256" mass="29663">MTLGKALDIIKSVTKTLEDKRNEQSFQCLWDALTEFSENFEISLDTPSNSKKKRKVFENSLLKDSIVTSTVGTDNFEEQSKTPEAHWRSHSYYEILDSIIQGLNSRFSSESLSIANALDSFLKLNTNDSDPFINHYQKLLKIDSDLLKAEMMVAKNCISKEEWDFDELINIANESVLPNLRKMLKVALILPVTTATCERSFSAMRRIKTWLRSRMEQNRFDNLAILNIEKDLLKNLNKEKILDEFAKKPRKLKLKF</sequence>
<dbReference type="GO" id="GO:0046983">
    <property type="term" value="F:protein dimerization activity"/>
    <property type="evidence" value="ECO:0007669"/>
    <property type="project" value="InterPro"/>
</dbReference>
<proteinExistence type="predicted"/>